<evidence type="ECO:0000313" key="1">
    <source>
        <dbReference type="EMBL" id="TYP94868.1"/>
    </source>
</evidence>
<accession>A0A5D3YNE5</accession>
<gene>
    <name evidence="1" type="ORF">LX73_0158</name>
</gene>
<reference evidence="1 2" key="1">
    <citation type="submission" date="2019-07" db="EMBL/GenBank/DDBJ databases">
        <title>Genomic Encyclopedia of Archaeal and Bacterial Type Strains, Phase II (KMG-II): from individual species to whole genera.</title>
        <authorList>
            <person name="Goeker M."/>
        </authorList>
    </citation>
    <scope>NUCLEOTIDE SEQUENCE [LARGE SCALE GENOMIC DNA]</scope>
    <source>
        <strain evidence="1 2">DSM 21935</strain>
    </source>
</reference>
<evidence type="ECO:0000313" key="2">
    <source>
        <dbReference type="Proteomes" id="UP000324595"/>
    </source>
</evidence>
<keyword evidence="2" id="KW-1185">Reference proteome</keyword>
<dbReference type="RefSeq" id="WP_148897559.1">
    <property type="nucleotide sequence ID" value="NZ_VNHY01000001.1"/>
</dbReference>
<comment type="caution">
    <text evidence="1">The sequence shown here is derived from an EMBL/GenBank/DDBJ whole genome shotgun (WGS) entry which is preliminary data.</text>
</comment>
<sequence length="174" mass="20726">MEKESKEKIDAHAFFGESTYLDLLALKPLSHIHPHWELTWDSKNSQYIPEENSFTEELNELLAHLNRINPPDNYHEYEDRVIKKVQKQSNERLFKLKGEWVEFVKNEIIETEYDYLLEQGHLKQYNDFDLLKAATGRIKAAIKREQNHFDDMEHSHQLVLAAILSIILYVRYLT</sequence>
<name>A0A5D3YNE5_9BACT</name>
<dbReference type="OrthoDB" id="8479057at2"/>
<dbReference type="Proteomes" id="UP000324595">
    <property type="component" value="Unassembled WGS sequence"/>
</dbReference>
<protein>
    <submittedName>
        <fullName evidence="1">Uncharacterized protein</fullName>
    </submittedName>
</protein>
<proteinExistence type="predicted"/>
<dbReference type="EMBL" id="VNHY01000001">
    <property type="protein sequence ID" value="TYP94868.1"/>
    <property type="molecule type" value="Genomic_DNA"/>
</dbReference>
<dbReference type="AlphaFoldDB" id="A0A5D3YNE5"/>
<organism evidence="1 2">
    <name type="scientific">Fodinibius salinus</name>
    <dbReference type="NCBI Taxonomy" id="860790"/>
    <lineage>
        <taxon>Bacteria</taxon>
        <taxon>Pseudomonadati</taxon>
        <taxon>Balneolota</taxon>
        <taxon>Balneolia</taxon>
        <taxon>Balneolales</taxon>
        <taxon>Balneolaceae</taxon>
        <taxon>Fodinibius</taxon>
    </lineage>
</organism>